<feature type="region of interest" description="Disordered" evidence="2">
    <location>
        <begin position="247"/>
        <end position="272"/>
    </location>
</feature>
<proteinExistence type="predicted"/>
<organism evidence="3 4">
    <name type="scientific">Phytophthora oleae</name>
    <dbReference type="NCBI Taxonomy" id="2107226"/>
    <lineage>
        <taxon>Eukaryota</taxon>
        <taxon>Sar</taxon>
        <taxon>Stramenopiles</taxon>
        <taxon>Oomycota</taxon>
        <taxon>Peronosporomycetes</taxon>
        <taxon>Peronosporales</taxon>
        <taxon>Peronosporaceae</taxon>
        <taxon>Phytophthora</taxon>
    </lineage>
</organism>
<dbReference type="AlphaFoldDB" id="A0ABD3G0W1"/>
<reference evidence="3 4" key="1">
    <citation type="submission" date="2024-09" db="EMBL/GenBank/DDBJ databases">
        <title>Genome sequencing and assembly of Phytophthora oleae, isolate VK10A, causative agent of rot of olive drupes.</title>
        <authorList>
            <person name="Conti Taguali S."/>
            <person name="Riolo M."/>
            <person name="La Spada F."/>
            <person name="Cacciola S.O."/>
            <person name="Dionisio G."/>
        </authorList>
    </citation>
    <scope>NUCLEOTIDE SEQUENCE [LARGE SCALE GENOMIC DNA]</scope>
    <source>
        <strain evidence="3 4">VK10A</strain>
    </source>
</reference>
<feature type="region of interest" description="Disordered" evidence="2">
    <location>
        <begin position="432"/>
        <end position="451"/>
    </location>
</feature>
<protein>
    <recommendedName>
        <fullName evidence="5">BAG domain-containing protein</fullName>
    </recommendedName>
</protein>
<evidence type="ECO:0008006" key="5">
    <source>
        <dbReference type="Google" id="ProtNLM"/>
    </source>
</evidence>
<evidence type="ECO:0000313" key="4">
    <source>
        <dbReference type="Proteomes" id="UP001632037"/>
    </source>
</evidence>
<evidence type="ECO:0000313" key="3">
    <source>
        <dbReference type="EMBL" id="KAL3672608.1"/>
    </source>
</evidence>
<dbReference type="Proteomes" id="UP001632037">
    <property type="component" value="Unassembled WGS sequence"/>
</dbReference>
<feature type="coiled-coil region" evidence="1">
    <location>
        <begin position="137"/>
        <end position="164"/>
    </location>
</feature>
<keyword evidence="1" id="KW-0175">Coiled coil</keyword>
<evidence type="ECO:0000256" key="1">
    <source>
        <dbReference type="SAM" id="Coils"/>
    </source>
</evidence>
<sequence>MSIIVQNLKMATKAEQLRMSGFKRILVRLNEGTRRKYCSHALEEDLQYVKSQMHACGAAMTEAKQVEDATRTLHASQRGAVSSQLLADLETLQNRLEMATNTLFTGRRPQKATTQNAEVKEEAATVTSSKAKTLARQILLTQELQAAANQIRELEKLMPVLKQVDDKQQTWWKKYVQKVVIHAVELVKGDKNEAKWLGRLDRTLNRIEVKCPELKKWRRNVQLQIAAKQGAEPKGVVAAAPALTTKSKKKRTIPLPDDGETPTTNTSATSVTTKKAKTAVSTKAKEGQSVEKTKALLLRCSREVRTLRDKFELGAYDVNLSRIVTVVDALWADTQHSDVVSLTTALFTLVETVEKVVNQPKRRDRLACLESVLGVVLNSSKLHLTARRRAMVEEYANNCRQSLEQLNGQSESIEQPVATQASVQNSVPAPIGSHTSQGDGGMWPKSHVRFG</sequence>
<accession>A0ABD3G0W1</accession>
<feature type="compositionally biased region" description="Low complexity" evidence="2">
    <location>
        <begin position="263"/>
        <end position="272"/>
    </location>
</feature>
<dbReference type="EMBL" id="JBIMZQ010000003">
    <property type="protein sequence ID" value="KAL3672608.1"/>
    <property type="molecule type" value="Genomic_DNA"/>
</dbReference>
<gene>
    <name evidence="3" type="ORF">V7S43_001903</name>
</gene>
<comment type="caution">
    <text evidence="3">The sequence shown here is derived from an EMBL/GenBank/DDBJ whole genome shotgun (WGS) entry which is preliminary data.</text>
</comment>
<keyword evidence="4" id="KW-1185">Reference proteome</keyword>
<evidence type="ECO:0000256" key="2">
    <source>
        <dbReference type="SAM" id="MobiDB-lite"/>
    </source>
</evidence>
<name>A0ABD3G0W1_9STRA</name>